<dbReference type="Proteomes" id="UP000183794">
    <property type="component" value="Unassembled WGS sequence"/>
</dbReference>
<gene>
    <name evidence="1" type="ORF">NVI5450_4337</name>
</gene>
<dbReference type="RefSeq" id="WP_075518475.1">
    <property type="nucleotide sequence ID" value="NZ_FPLD01000129.1"/>
</dbReference>
<dbReference type="EMBL" id="FPLD01000129">
    <property type="protein sequence ID" value="SGZ16501.1"/>
    <property type="molecule type" value="Genomic_DNA"/>
</dbReference>
<evidence type="ECO:0000313" key="1">
    <source>
        <dbReference type="EMBL" id="SGZ16501.1"/>
    </source>
</evidence>
<dbReference type="AlphaFoldDB" id="A0A1L0APL4"/>
<proteinExistence type="predicted"/>
<protein>
    <submittedName>
        <fullName evidence="1">Nitrous-oxide reductase-N(2)OR-N2O reductase</fullName>
    </submittedName>
</protein>
<accession>A0A1L0APL4</accession>
<reference evidence="1 2" key="1">
    <citation type="submission" date="2016-11" db="EMBL/GenBank/DDBJ databases">
        <authorList>
            <person name="Jaros S."/>
            <person name="Januszkiewicz K."/>
            <person name="Wedrychowicz H."/>
        </authorList>
    </citation>
    <scope>NUCLEOTIDE SEQUENCE [LARGE SCALE GENOMIC DNA]</scope>
    <source>
        <strain evidence="1">NVI 5450</strain>
    </source>
</reference>
<sequence length="227" mass="25818">MTELISSKTALTAGKTVFNVLKSAYQTRQQERVNSFFRCVDTRYAHMTEDEQLKLNQTINSEDGRNVLANYVDAITQTSSDRVRMAIALLYCNDADLSFSDIDQRIFINGVIGITDHMVDFFLVAINQKIISGNYPYNRHVIHQYDLPSFPMNDIDGEVVYAYTNDLVRRRLLLPDPAVGILTDESGWFVGFGSSRKSKQMALLLNKANEYLQISNIKGKEQNEVSR</sequence>
<dbReference type="OrthoDB" id="6401186at2"/>
<organism evidence="1 2">
    <name type="scientific">Moritella viscosa</name>
    <dbReference type="NCBI Taxonomy" id="80854"/>
    <lineage>
        <taxon>Bacteria</taxon>
        <taxon>Pseudomonadati</taxon>
        <taxon>Pseudomonadota</taxon>
        <taxon>Gammaproteobacteria</taxon>
        <taxon>Alteromonadales</taxon>
        <taxon>Moritellaceae</taxon>
        <taxon>Moritella</taxon>
    </lineage>
</organism>
<name>A0A1L0APL4_9GAMM</name>
<evidence type="ECO:0000313" key="2">
    <source>
        <dbReference type="Proteomes" id="UP000183794"/>
    </source>
</evidence>